<dbReference type="EMBL" id="MUXT01000005">
    <property type="protein sequence ID" value="OOR84188.1"/>
    <property type="molecule type" value="Genomic_DNA"/>
</dbReference>
<dbReference type="SUPFAM" id="SSF56935">
    <property type="entry name" value="Porins"/>
    <property type="match status" value="1"/>
</dbReference>
<keyword evidence="3" id="KW-0813">Transport</keyword>
<dbReference type="Proteomes" id="UP000190322">
    <property type="component" value="Unassembled WGS sequence"/>
</dbReference>
<dbReference type="CDD" id="cd00342">
    <property type="entry name" value="gram_neg_porins"/>
    <property type="match status" value="1"/>
</dbReference>
<evidence type="ECO:0000256" key="4">
    <source>
        <dbReference type="ARBA" id="ARBA00022452"/>
    </source>
</evidence>
<protein>
    <recommendedName>
        <fullName evidence="12">Porin domain-containing protein</fullName>
    </recommendedName>
</protein>
<evidence type="ECO:0000256" key="6">
    <source>
        <dbReference type="ARBA" id="ARBA00022729"/>
    </source>
</evidence>
<evidence type="ECO:0000256" key="8">
    <source>
        <dbReference type="ARBA" id="ARBA00023114"/>
    </source>
</evidence>
<dbReference type="InterPro" id="IPR033900">
    <property type="entry name" value="Gram_neg_porin_domain"/>
</dbReference>
<evidence type="ECO:0000313" key="13">
    <source>
        <dbReference type="EMBL" id="OOR84188.1"/>
    </source>
</evidence>
<evidence type="ECO:0000256" key="5">
    <source>
        <dbReference type="ARBA" id="ARBA00022692"/>
    </source>
</evidence>
<evidence type="ECO:0000313" key="14">
    <source>
        <dbReference type="Proteomes" id="UP000190322"/>
    </source>
</evidence>
<keyword evidence="10" id="KW-0998">Cell outer membrane</keyword>
<comment type="subcellular location">
    <subcellularLocation>
        <location evidence="1">Cell outer membrane</location>
        <topology evidence="1">Multi-pass membrane protein</topology>
    </subcellularLocation>
</comment>
<evidence type="ECO:0000256" key="10">
    <source>
        <dbReference type="ARBA" id="ARBA00023237"/>
    </source>
</evidence>
<name>A0A1S9ZLB2_9GAMM</name>
<evidence type="ECO:0000256" key="2">
    <source>
        <dbReference type="ARBA" id="ARBA00011233"/>
    </source>
</evidence>
<keyword evidence="5" id="KW-0812">Transmembrane</keyword>
<keyword evidence="7" id="KW-0406">Ion transport</keyword>
<keyword evidence="4" id="KW-1134">Transmembrane beta strand</keyword>
<gene>
    <name evidence="13" type="ORF">B0180_04455</name>
</gene>
<keyword evidence="9" id="KW-0472">Membrane</keyword>
<evidence type="ECO:0000256" key="1">
    <source>
        <dbReference type="ARBA" id="ARBA00004571"/>
    </source>
</evidence>
<proteinExistence type="predicted"/>
<evidence type="ECO:0000256" key="11">
    <source>
        <dbReference type="SAM" id="SignalP"/>
    </source>
</evidence>
<dbReference type="PANTHER" id="PTHR34501:SF9">
    <property type="entry name" value="MAJOR OUTER MEMBRANE PROTEIN P.IA"/>
    <property type="match status" value="1"/>
</dbReference>
<evidence type="ECO:0000256" key="3">
    <source>
        <dbReference type="ARBA" id="ARBA00022448"/>
    </source>
</evidence>
<keyword evidence="8" id="KW-0626">Porin</keyword>
<evidence type="ECO:0000256" key="7">
    <source>
        <dbReference type="ARBA" id="ARBA00023065"/>
    </source>
</evidence>
<feature type="chain" id="PRO_5012436423" description="Porin domain-containing protein" evidence="11">
    <location>
        <begin position="28"/>
        <end position="365"/>
    </location>
</feature>
<keyword evidence="6 11" id="KW-0732">Signal</keyword>
<dbReference type="InterPro" id="IPR050298">
    <property type="entry name" value="Gram-neg_bact_OMP"/>
</dbReference>
<evidence type="ECO:0000256" key="9">
    <source>
        <dbReference type="ARBA" id="ARBA00023136"/>
    </source>
</evidence>
<comment type="caution">
    <text evidence="13">The sequence shown here is derived from an EMBL/GenBank/DDBJ whole genome shotgun (WGS) entry which is preliminary data.</text>
</comment>
<dbReference type="GO" id="GO:0046930">
    <property type="term" value="C:pore complex"/>
    <property type="evidence" value="ECO:0007669"/>
    <property type="project" value="UniProtKB-KW"/>
</dbReference>
<dbReference type="GO" id="GO:0006811">
    <property type="term" value="P:monoatomic ion transport"/>
    <property type="evidence" value="ECO:0007669"/>
    <property type="project" value="UniProtKB-KW"/>
</dbReference>
<comment type="subunit">
    <text evidence="2">Homotrimer.</text>
</comment>
<dbReference type="InterPro" id="IPR023614">
    <property type="entry name" value="Porin_dom_sf"/>
</dbReference>
<dbReference type="AlphaFoldDB" id="A0A1S9ZLB2"/>
<dbReference type="GO" id="GO:0015288">
    <property type="term" value="F:porin activity"/>
    <property type="evidence" value="ECO:0007669"/>
    <property type="project" value="UniProtKB-KW"/>
</dbReference>
<dbReference type="RefSeq" id="WP_078255844.1">
    <property type="nucleotide sequence ID" value="NZ_MUXT01000005.1"/>
</dbReference>
<reference evidence="13 14" key="1">
    <citation type="submission" date="2017-02" db="EMBL/GenBank/DDBJ databases">
        <title>Draft genome sequence of Moraxella canis CCUG 8415A type strain.</title>
        <authorList>
            <person name="Engstrom-Jakobsson H."/>
            <person name="Salva-Serra F."/>
            <person name="Thorell K."/>
            <person name="Gonzales-Siles L."/>
            <person name="Karlsson R."/>
            <person name="Boulund F."/>
            <person name="Engstrand L."/>
            <person name="Moore E."/>
        </authorList>
    </citation>
    <scope>NUCLEOTIDE SEQUENCE [LARGE SCALE GENOMIC DNA]</scope>
    <source>
        <strain evidence="13 14">CCUG 8415A</strain>
    </source>
</reference>
<sequence length="365" mass="40418">MKKSVLATAVKAATLLTLTALSSTAFADPKISGRLYTSVLYEDADTTETNTVTGAATKTNSDRTTLNSGGSRIRFTGSEPLTNDVDLEYWLEYSIFLDNDGGDNNFTSRNTYLGLKHKDYGSVRIGRLYTPDDDIDYVDSGYLYASGASVPYSYYGQRTNNTIQYISPKINDKTQIKLHYAMDEDSTDVMTGVNNHGGSFTVFNDQGKPTTQKRDLISGHILHNDDKFDAGIAYTYAGDFNSLRAMIWAKATDDLRVGVMAQQVDYNSGDKELGALVTGYYNIDGMTDVYAQAGYADNYKGWKDGERTTASLGLIKWLKRDGARVRAFGTVSYNDETSFKHSDANELVRIDKDAFSVETGLRYDF</sequence>
<dbReference type="GO" id="GO:0009279">
    <property type="term" value="C:cell outer membrane"/>
    <property type="evidence" value="ECO:0007669"/>
    <property type="project" value="UniProtKB-SubCell"/>
</dbReference>
<accession>A0A1S9ZLB2</accession>
<evidence type="ECO:0000259" key="12">
    <source>
        <dbReference type="Pfam" id="PF13609"/>
    </source>
</evidence>
<dbReference type="Pfam" id="PF13609">
    <property type="entry name" value="Porin_4"/>
    <property type="match status" value="1"/>
</dbReference>
<dbReference type="Gene3D" id="2.40.160.10">
    <property type="entry name" value="Porin"/>
    <property type="match status" value="1"/>
</dbReference>
<feature type="domain" description="Porin" evidence="12">
    <location>
        <begin position="12"/>
        <end position="318"/>
    </location>
</feature>
<organism evidence="13 14">
    <name type="scientific">Moraxella canis</name>
    <dbReference type="NCBI Taxonomy" id="90239"/>
    <lineage>
        <taxon>Bacteria</taxon>
        <taxon>Pseudomonadati</taxon>
        <taxon>Pseudomonadota</taxon>
        <taxon>Gammaproteobacteria</taxon>
        <taxon>Moraxellales</taxon>
        <taxon>Moraxellaceae</taxon>
        <taxon>Moraxella</taxon>
    </lineage>
</organism>
<feature type="signal peptide" evidence="11">
    <location>
        <begin position="1"/>
        <end position="27"/>
    </location>
</feature>
<dbReference type="PANTHER" id="PTHR34501">
    <property type="entry name" value="PROTEIN YDDL-RELATED"/>
    <property type="match status" value="1"/>
</dbReference>